<dbReference type="RefSeq" id="WP_185040819.1">
    <property type="nucleotide sequence ID" value="NZ_BAABFG010000005.1"/>
</dbReference>
<dbReference type="PROSITE" id="PS51819">
    <property type="entry name" value="VOC"/>
    <property type="match status" value="1"/>
</dbReference>
<reference evidence="2 3" key="1">
    <citation type="submission" date="2020-08" db="EMBL/GenBank/DDBJ databases">
        <title>Sequencing the genomes of 1000 actinobacteria strains.</title>
        <authorList>
            <person name="Klenk H.-P."/>
        </authorList>
    </citation>
    <scope>NUCLEOTIDE SEQUENCE [LARGE SCALE GENOMIC DNA]</scope>
    <source>
        <strain evidence="2 3">DSM 45809</strain>
    </source>
</reference>
<dbReference type="Gene3D" id="3.30.720.120">
    <property type="match status" value="1"/>
</dbReference>
<evidence type="ECO:0000313" key="3">
    <source>
        <dbReference type="Proteomes" id="UP000546162"/>
    </source>
</evidence>
<comment type="caution">
    <text evidence="2">The sequence shown here is derived from an EMBL/GenBank/DDBJ whole genome shotgun (WGS) entry which is preliminary data.</text>
</comment>
<evidence type="ECO:0000313" key="2">
    <source>
        <dbReference type="EMBL" id="MBB4740338.1"/>
    </source>
</evidence>
<feature type="domain" description="VOC" evidence="1">
    <location>
        <begin position="20"/>
        <end position="144"/>
    </location>
</feature>
<protein>
    <submittedName>
        <fullName evidence="2">PhnB protein</fullName>
    </submittedName>
</protein>
<accession>A0A7W7GXZ7</accession>
<dbReference type="InterPro" id="IPR004360">
    <property type="entry name" value="Glyas_Fos-R_dOase_dom"/>
</dbReference>
<dbReference type="PANTHER" id="PTHR34109">
    <property type="entry name" value="BNAUNNG04460D PROTEIN-RELATED"/>
    <property type="match status" value="1"/>
</dbReference>
<proteinExistence type="predicted"/>
<dbReference type="Pfam" id="PF00903">
    <property type="entry name" value="Glyoxalase"/>
    <property type="match status" value="1"/>
</dbReference>
<dbReference type="PANTHER" id="PTHR34109:SF1">
    <property type="entry name" value="VOC DOMAIN-CONTAINING PROTEIN"/>
    <property type="match status" value="1"/>
</dbReference>
<organism evidence="2 3">
    <name type="scientific">Actinoplanes octamycinicus</name>
    <dbReference type="NCBI Taxonomy" id="135948"/>
    <lineage>
        <taxon>Bacteria</taxon>
        <taxon>Bacillati</taxon>
        <taxon>Actinomycetota</taxon>
        <taxon>Actinomycetes</taxon>
        <taxon>Micromonosporales</taxon>
        <taxon>Micromonosporaceae</taxon>
        <taxon>Actinoplanes</taxon>
    </lineage>
</organism>
<keyword evidence="3" id="KW-1185">Reference proteome</keyword>
<evidence type="ECO:0000259" key="1">
    <source>
        <dbReference type="PROSITE" id="PS51819"/>
    </source>
</evidence>
<gene>
    <name evidence="2" type="ORF">BJY16_003797</name>
</gene>
<dbReference type="InterPro" id="IPR037523">
    <property type="entry name" value="VOC_core"/>
</dbReference>
<dbReference type="InterPro" id="IPR029068">
    <property type="entry name" value="Glyas_Bleomycin-R_OHBP_Dase"/>
</dbReference>
<dbReference type="Gene3D" id="3.30.720.110">
    <property type="match status" value="1"/>
</dbReference>
<sequence length="169" mass="18034">MTETIPAADGKYTTNGTPHGATRLTPFLVIPEARAALDFYQEIFGARLVDVTEFGGAVGHAVLDFGDGLLQLGQPSPEYGLVPPPGGDQDCYSIGLYCPDVDAVVARAEAAGATIREAPTTFVSGDRFASIRDPFGVRWSVMTRVEDLSEEESARRVADWAAQQTQAAQ</sequence>
<name>A0A7W7GXZ7_9ACTN</name>
<dbReference type="AlphaFoldDB" id="A0A7W7GXZ7"/>
<dbReference type="EMBL" id="JACHNB010000001">
    <property type="protein sequence ID" value="MBB4740338.1"/>
    <property type="molecule type" value="Genomic_DNA"/>
</dbReference>
<dbReference type="SUPFAM" id="SSF54593">
    <property type="entry name" value="Glyoxalase/Bleomycin resistance protein/Dihydroxybiphenyl dioxygenase"/>
    <property type="match status" value="1"/>
</dbReference>
<dbReference type="Proteomes" id="UP000546162">
    <property type="component" value="Unassembled WGS sequence"/>
</dbReference>